<sequence>MSHSQRGTTSSPLGRLPWFGWAAIAGLLLCIAGVVQGASPAYLLLPLIVLAASIASARNSSD</sequence>
<keyword evidence="1" id="KW-0472">Membrane</keyword>
<dbReference type="Proteomes" id="UP000198546">
    <property type="component" value="Chromosome i"/>
</dbReference>
<keyword evidence="3" id="KW-1185">Reference proteome</keyword>
<proteinExistence type="predicted"/>
<feature type="transmembrane region" description="Helical" evidence="1">
    <location>
        <begin position="16"/>
        <end position="35"/>
    </location>
</feature>
<accession>A0A1G6UQT2</accession>
<keyword evidence="1" id="KW-1133">Transmembrane helix</keyword>
<feature type="transmembrane region" description="Helical" evidence="1">
    <location>
        <begin position="41"/>
        <end position="57"/>
    </location>
</feature>
<dbReference type="STRING" id="675864.SAMN04489747_0945"/>
<organism evidence="2 3">
    <name type="scientific">Auraticoccus monumenti</name>
    <dbReference type="NCBI Taxonomy" id="675864"/>
    <lineage>
        <taxon>Bacteria</taxon>
        <taxon>Bacillati</taxon>
        <taxon>Actinomycetota</taxon>
        <taxon>Actinomycetes</taxon>
        <taxon>Propionibacteriales</taxon>
        <taxon>Propionibacteriaceae</taxon>
        <taxon>Auraticoccus</taxon>
    </lineage>
</organism>
<reference evidence="2 3" key="1">
    <citation type="submission" date="2016-10" db="EMBL/GenBank/DDBJ databases">
        <authorList>
            <person name="de Groot N.N."/>
        </authorList>
    </citation>
    <scope>NUCLEOTIDE SEQUENCE [LARGE SCALE GENOMIC DNA]</scope>
    <source>
        <strain evidence="2 3">MON 2.2</strain>
    </source>
</reference>
<protein>
    <submittedName>
        <fullName evidence="2">Uncharacterized protein</fullName>
    </submittedName>
</protein>
<name>A0A1G6UQT2_9ACTN</name>
<gene>
    <name evidence="2" type="ORF">SAMN04489747_0945</name>
</gene>
<dbReference type="EMBL" id="LT629688">
    <property type="protein sequence ID" value="SDD43702.1"/>
    <property type="molecule type" value="Genomic_DNA"/>
</dbReference>
<dbReference type="AlphaFoldDB" id="A0A1G6UQT2"/>
<evidence type="ECO:0000313" key="3">
    <source>
        <dbReference type="Proteomes" id="UP000198546"/>
    </source>
</evidence>
<keyword evidence="1" id="KW-0812">Transmembrane</keyword>
<evidence type="ECO:0000313" key="2">
    <source>
        <dbReference type="EMBL" id="SDD43702.1"/>
    </source>
</evidence>
<evidence type="ECO:0000256" key="1">
    <source>
        <dbReference type="SAM" id="Phobius"/>
    </source>
</evidence>